<accession>A0A9N9SK62</accession>
<dbReference type="GO" id="GO:0045184">
    <property type="term" value="P:establishment of protein localization"/>
    <property type="evidence" value="ECO:0007669"/>
    <property type="project" value="TreeGrafter"/>
</dbReference>
<evidence type="ECO:0000256" key="13">
    <source>
        <dbReference type="SAM" id="MobiDB-lite"/>
    </source>
</evidence>
<gene>
    <name evidence="14" type="ORF">PHAECO_LOCUS7740</name>
</gene>
<keyword evidence="11" id="KW-0206">Cytoskeleton</keyword>
<feature type="compositionally biased region" description="Polar residues" evidence="13">
    <location>
        <begin position="669"/>
        <end position="685"/>
    </location>
</feature>
<dbReference type="OrthoDB" id="10013020at2759"/>
<dbReference type="InterPro" id="IPR024511">
    <property type="entry name" value="Frtz"/>
</dbReference>
<comment type="subcellular location">
    <subcellularLocation>
        <location evidence="1">Cell membrane</location>
    </subcellularLocation>
    <subcellularLocation>
        <location evidence="2">Cytoplasm</location>
        <location evidence="2">Cytoskeleton</location>
        <location evidence="2">Cilium axoneme</location>
    </subcellularLocation>
</comment>
<dbReference type="GO" id="GO:0005886">
    <property type="term" value="C:plasma membrane"/>
    <property type="evidence" value="ECO:0007669"/>
    <property type="project" value="UniProtKB-SubCell"/>
</dbReference>
<organism evidence="14 15">
    <name type="scientific">Phaedon cochleariae</name>
    <name type="common">Mustard beetle</name>
    <dbReference type="NCBI Taxonomy" id="80249"/>
    <lineage>
        <taxon>Eukaryota</taxon>
        <taxon>Metazoa</taxon>
        <taxon>Ecdysozoa</taxon>
        <taxon>Arthropoda</taxon>
        <taxon>Hexapoda</taxon>
        <taxon>Insecta</taxon>
        <taxon>Pterygota</taxon>
        <taxon>Neoptera</taxon>
        <taxon>Endopterygota</taxon>
        <taxon>Coleoptera</taxon>
        <taxon>Polyphaga</taxon>
        <taxon>Cucujiformia</taxon>
        <taxon>Chrysomeloidea</taxon>
        <taxon>Chrysomelidae</taxon>
        <taxon>Chrysomelinae</taxon>
        <taxon>Chrysomelini</taxon>
        <taxon>Phaedon</taxon>
    </lineage>
</organism>
<proteinExistence type="inferred from homology"/>
<name>A0A9N9SK62_PHACE</name>
<feature type="compositionally biased region" description="Basic and acidic residues" evidence="13">
    <location>
        <begin position="761"/>
        <end position="777"/>
    </location>
</feature>
<keyword evidence="4" id="KW-1003">Cell membrane</keyword>
<evidence type="ECO:0000256" key="11">
    <source>
        <dbReference type="ARBA" id="ARBA00023212"/>
    </source>
</evidence>
<evidence type="ECO:0000256" key="5">
    <source>
        <dbReference type="ARBA" id="ARBA00022490"/>
    </source>
</evidence>
<feature type="compositionally biased region" description="Low complexity" evidence="13">
    <location>
        <begin position="630"/>
        <end position="646"/>
    </location>
</feature>
<evidence type="ECO:0000256" key="12">
    <source>
        <dbReference type="ARBA" id="ARBA00023273"/>
    </source>
</evidence>
<evidence type="ECO:0000256" key="10">
    <source>
        <dbReference type="ARBA" id="ARBA00023136"/>
    </source>
</evidence>
<keyword evidence="7" id="KW-0677">Repeat</keyword>
<feature type="region of interest" description="Disordered" evidence="13">
    <location>
        <begin position="630"/>
        <end position="697"/>
    </location>
</feature>
<dbReference type="InterPro" id="IPR036322">
    <property type="entry name" value="WD40_repeat_dom_sf"/>
</dbReference>
<evidence type="ECO:0000256" key="3">
    <source>
        <dbReference type="ARBA" id="ARBA00006059"/>
    </source>
</evidence>
<evidence type="ECO:0000313" key="14">
    <source>
        <dbReference type="EMBL" id="CAG9820267.1"/>
    </source>
</evidence>
<evidence type="ECO:0000256" key="6">
    <source>
        <dbReference type="ARBA" id="ARBA00022574"/>
    </source>
</evidence>
<evidence type="ECO:0000256" key="9">
    <source>
        <dbReference type="ARBA" id="ARBA00023069"/>
    </source>
</evidence>
<keyword evidence="8" id="KW-0970">Cilium biogenesis/degradation</keyword>
<reference evidence="14" key="2">
    <citation type="submission" date="2022-10" db="EMBL/GenBank/DDBJ databases">
        <authorList>
            <consortium name="ENA_rothamsted_submissions"/>
            <consortium name="culmorum"/>
            <person name="King R."/>
        </authorList>
    </citation>
    <scope>NUCLEOTIDE SEQUENCE</scope>
</reference>
<sequence>MVTNLSELHFWTTQEDVAIKDIDYGSFKYYSKKEGNETLARQSKKLYCEQRGLLWNLPNKRPQRLRDRLKELEEFLIHNRIVSYTWEESKLCLLLSTGLLVNLTINHRTGDLTNISFDKQLSGRLQVNIICDGVVFGNHVICVCNDGHVLGYGGQWRDGWVLEGGPRRKLNYHGEWLAVWGKAGAEHPQPWSPLAKDHQRANLHLYWIGVRDPELLAYKKTDGEPLQVVVSKFRHRTLIVIEQRVTQRGAVSVELSNFELVGSNLKRISVTSVPLQTQISCSALNEQEDRLLICCIDGSLALLDCNRGSTRTVKAAFIPTLMAWHKDGAVVAVANERGQLQYFDTALSCVKSQFLNEDGAPAAILNLSGYFTADFSVASINWGSKDLIVSFEQASYELSDLYTNLIPNENYIYTNLIPSKNYVPHLFKHIRDGQGHQPVAQSRIRDRSLLGPAKGRRLSDETAADGKDRPLAILTHIDKSTNFTALIRAYLNTDETDKAINLLLSREFETQAFSALQKVVGCLMRRPLTAENARQLQKALGSYHNSPVPVKAQVRHRYGNQVVSLTRRFFHQLVRAEMFETAFLLAVDVGHHDLFMDLHYIAMEIGETEMAAAARAQASALLSRCSSEASNCSRSSCSQCSETESSSSEDFDSSTNSKELPKPHGPYHPSNSDNFLTTDFSQPDPTTKETRVISETNQNTEYFRANYAPRATYVKCPQVPSSFIKVSANVLPPPLPYSSPFTGPSARFPGNSGDSVSAKPFHNDHSVPKNSAHDSKRPKVLTPPLPQITPGQLDLINFDLPFGVPQENAKKNQAKVKFSDTVTAFIVPEVKRPQRPVPPAHVTDPRRELADSLPLCHPNEDYLKDFAPVRRDEGVEEGEGGPKIKVVHFGVV</sequence>
<evidence type="ECO:0000256" key="2">
    <source>
        <dbReference type="ARBA" id="ARBA00004430"/>
    </source>
</evidence>
<evidence type="ECO:0000256" key="4">
    <source>
        <dbReference type="ARBA" id="ARBA00022475"/>
    </source>
</evidence>
<dbReference type="Pfam" id="PF11768">
    <property type="entry name" value="Frtz"/>
    <property type="match status" value="3"/>
</dbReference>
<dbReference type="Proteomes" id="UP001153737">
    <property type="component" value="Chromosome 3"/>
</dbReference>
<evidence type="ECO:0000256" key="1">
    <source>
        <dbReference type="ARBA" id="ARBA00004236"/>
    </source>
</evidence>
<evidence type="ECO:0000313" key="15">
    <source>
        <dbReference type="Proteomes" id="UP001153737"/>
    </source>
</evidence>
<dbReference type="GO" id="GO:0097541">
    <property type="term" value="C:axonemal basal plate"/>
    <property type="evidence" value="ECO:0007669"/>
    <property type="project" value="TreeGrafter"/>
</dbReference>
<reference evidence="14" key="1">
    <citation type="submission" date="2022-01" db="EMBL/GenBank/DDBJ databases">
        <authorList>
            <person name="King R."/>
        </authorList>
    </citation>
    <scope>NUCLEOTIDE SEQUENCE</scope>
</reference>
<feature type="region of interest" description="Disordered" evidence="13">
    <location>
        <begin position="742"/>
        <end position="786"/>
    </location>
</feature>
<evidence type="ECO:0000256" key="8">
    <source>
        <dbReference type="ARBA" id="ARBA00022794"/>
    </source>
</evidence>
<keyword evidence="9" id="KW-0969">Cilium</keyword>
<dbReference type="EMBL" id="OU896709">
    <property type="protein sequence ID" value="CAG9820267.1"/>
    <property type="molecule type" value="Genomic_DNA"/>
</dbReference>
<dbReference type="AlphaFoldDB" id="A0A9N9SK62"/>
<keyword evidence="6" id="KW-0853">WD repeat</keyword>
<dbReference type="GO" id="GO:0044782">
    <property type="term" value="P:cilium organization"/>
    <property type="evidence" value="ECO:0007669"/>
    <property type="project" value="TreeGrafter"/>
</dbReference>
<keyword evidence="12" id="KW-0966">Cell projection</keyword>
<comment type="similarity">
    <text evidence="3">Belongs to the WD repeat fritz family.</text>
</comment>
<keyword evidence="5" id="KW-0963">Cytoplasm</keyword>
<dbReference type="SUPFAM" id="SSF50978">
    <property type="entry name" value="WD40 repeat-like"/>
    <property type="match status" value="1"/>
</dbReference>
<keyword evidence="15" id="KW-1185">Reference proteome</keyword>
<keyword evidence="10" id="KW-0472">Membrane</keyword>
<dbReference type="GO" id="GO:0007399">
    <property type="term" value="P:nervous system development"/>
    <property type="evidence" value="ECO:0007669"/>
    <property type="project" value="TreeGrafter"/>
</dbReference>
<evidence type="ECO:0000256" key="7">
    <source>
        <dbReference type="ARBA" id="ARBA00022737"/>
    </source>
</evidence>
<dbReference type="PANTHER" id="PTHR13667">
    <property type="entry name" value="HOMOLOC-13"/>
    <property type="match status" value="1"/>
</dbReference>
<protein>
    <submittedName>
        <fullName evidence="14">Uncharacterized protein</fullName>
    </submittedName>
</protein>
<dbReference type="PANTHER" id="PTHR13667:SF5">
    <property type="entry name" value="WD REPEAT-CONTAINING AND PLANAR CELL POLARITY EFFECTOR PROTEIN FRITZ HOMOLOG"/>
    <property type="match status" value="1"/>
</dbReference>